<dbReference type="EMBL" id="JAUJYN010000005">
    <property type="protein sequence ID" value="KAK1270474.1"/>
    <property type="molecule type" value="Genomic_DNA"/>
</dbReference>
<comment type="caution">
    <text evidence="1">The sequence shown here is derived from an EMBL/GenBank/DDBJ whole genome shotgun (WGS) entry which is preliminary data.</text>
</comment>
<reference evidence="1" key="2">
    <citation type="submission" date="2023-06" db="EMBL/GenBank/DDBJ databases">
        <authorList>
            <person name="Ma L."/>
            <person name="Liu K.-W."/>
            <person name="Li Z."/>
            <person name="Hsiao Y.-Y."/>
            <person name="Qi Y."/>
            <person name="Fu T."/>
            <person name="Tang G."/>
            <person name="Zhang D."/>
            <person name="Sun W.-H."/>
            <person name="Liu D.-K."/>
            <person name="Li Y."/>
            <person name="Chen G.-Z."/>
            <person name="Liu X.-D."/>
            <person name="Liao X.-Y."/>
            <person name="Jiang Y.-T."/>
            <person name="Yu X."/>
            <person name="Hao Y."/>
            <person name="Huang J."/>
            <person name="Zhao X.-W."/>
            <person name="Ke S."/>
            <person name="Chen Y.-Y."/>
            <person name="Wu W.-L."/>
            <person name="Hsu J.-L."/>
            <person name="Lin Y.-F."/>
            <person name="Huang M.-D."/>
            <person name="Li C.-Y."/>
            <person name="Huang L."/>
            <person name="Wang Z.-W."/>
            <person name="Zhao X."/>
            <person name="Zhong W.-Y."/>
            <person name="Peng D.-H."/>
            <person name="Ahmad S."/>
            <person name="Lan S."/>
            <person name="Zhang J.-S."/>
            <person name="Tsai W.-C."/>
            <person name="Van De Peer Y."/>
            <person name="Liu Z.-J."/>
        </authorList>
    </citation>
    <scope>NUCLEOTIDE SEQUENCE</scope>
    <source>
        <strain evidence="1">SCP</strain>
        <tissue evidence="1">Leaves</tissue>
    </source>
</reference>
<evidence type="ECO:0000313" key="1">
    <source>
        <dbReference type="EMBL" id="KAK1270474.1"/>
    </source>
</evidence>
<organism evidence="1 2">
    <name type="scientific">Acorus gramineus</name>
    <name type="common">Dwarf sweet flag</name>
    <dbReference type="NCBI Taxonomy" id="55184"/>
    <lineage>
        <taxon>Eukaryota</taxon>
        <taxon>Viridiplantae</taxon>
        <taxon>Streptophyta</taxon>
        <taxon>Embryophyta</taxon>
        <taxon>Tracheophyta</taxon>
        <taxon>Spermatophyta</taxon>
        <taxon>Magnoliopsida</taxon>
        <taxon>Liliopsida</taxon>
        <taxon>Acoraceae</taxon>
        <taxon>Acorus</taxon>
    </lineage>
</organism>
<dbReference type="Proteomes" id="UP001179952">
    <property type="component" value="Unassembled WGS sequence"/>
</dbReference>
<evidence type="ECO:0000313" key="2">
    <source>
        <dbReference type="Proteomes" id="UP001179952"/>
    </source>
</evidence>
<sequence length="72" mass="8141">MCFLSSQSSIGLAQLYSIQSQSTKHWISTAVFKEQPIFGNCIFSPCSKCRASCFSLVMHLMQSRRFVLRSLS</sequence>
<keyword evidence="2" id="KW-1185">Reference proteome</keyword>
<accession>A0AAV9B2F3</accession>
<gene>
    <name evidence="1" type="ORF">QJS04_geneDACA006049</name>
</gene>
<protein>
    <submittedName>
        <fullName evidence="1">Uncharacterized protein</fullName>
    </submittedName>
</protein>
<reference evidence="1" key="1">
    <citation type="journal article" date="2023" name="Nat. Commun.">
        <title>Diploid and tetraploid genomes of Acorus and the evolution of monocots.</title>
        <authorList>
            <person name="Ma L."/>
            <person name="Liu K.W."/>
            <person name="Li Z."/>
            <person name="Hsiao Y.Y."/>
            <person name="Qi Y."/>
            <person name="Fu T."/>
            <person name="Tang G.D."/>
            <person name="Zhang D."/>
            <person name="Sun W.H."/>
            <person name="Liu D.K."/>
            <person name="Li Y."/>
            <person name="Chen G.Z."/>
            <person name="Liu X.D."/>
            <person name="Liao X.Y."/>
            <person name="Jiang Y.T."/>
            <person name="Yu X."/>
            <person name="Hao Y."/>
            <person name="Huang J."/>
            <person name="Zhao X.W."/>
            <person name="Ke S."/>
            <person name="Chen Y.Y."/>
            <person name="Wu W.L."/>
            <person name="Hsu J.L."/>
            <person name="Lin Y.F."/>
            <person name="Huang M.D."/>
            <person name="Li C.Y."/>
            <person name="Huang L."/>
            <person name="Wang Z.W."/>
            <person name="Zhao X."/>
            <person name="Zhong W.Y."/>
            <person name="Peng D.H."/>
            <person name="Ahmad S."/>
            <person name="Lan S."/>
            <person name="Zhang J.S."/>
            <person name="Tsai W.C."/>
            <person name="Van de Peer Y."/>
            <person name="Liu Z.J."/>
        </authorList>
    </citation>
    <scope>NUCLEOTIDE SEQUENCE</scope>
    <source>
        <strain evidence="1">SCP</strain>
    </source>
</reference>
<dbReference type="AlphaFoldDB" id="A0AAV9B2F3"/>
<proteinExistence type="predicted"/>
<name>A0AAV9B2F3_ACOGR</name>